<reference evidence="7 8" key="1">
    <citation type="submission" date="2020-04" db="EMBL/GenBank/DDBJ databases">
        <authorList>
            <person name="Hitch T.C.A."/>
            <person name="Wylensek D."/>
            <person name="Clavel T."/>
        </authorList>
    </citation>
    <scope>NUCLEOTIDE SEQUENCE [LARGE SCALE GENOMIC DNA]</scope>
    <source>
        <strain evidence="7 8">WCA-389-WT-5H1</strain>
    </source>
</reference>
<evidence type="ECO:0008006" key="9">
    <source>
        <dbReference type="Google" id="ProtNLM"/>
    </source>
</evidence>
<keyword evidence="5" id="KW-0078">Bacteriocin</keyword>
<sequence length="93" mass="9742">MRKFISKRRIYLLLLGVVTLTVLLPTTLDSSYLAAQFGISTYASKKIIDIAAGAGSVWAVIAVVGGSAGWGTVILAAAKALIKRYGRAAAASW</sequence>
<dbReference type="Proteomes" id="UP000563853">
    <property type="component" value="Unassembled WGS sequence"/>
</dbReference>
<accession>A0A848C733</accession>
<evidence type="ECO:0000313" key="8">
    <source>
        <dbReference type="Proteomes" id="UP000563853"/>
    </source>
</evidence>
<dbReference type="Gene3D" id="1.20.225.10">
    <property type="entry name" value="Bacteriocin AS-48"/>
    <property type="match status" value="1"/>
</dbReference>
<dbReference type="RefSeq" id="WP_170091987.1">
    <property type="nucleotide sequence ID" value="NZ_JABAFP010000040.1"/>
</dbReference>
<keyword evidence="4" id="KW-0044">Antibiotic</keyword>
<organism evidence="7 8">
    <name type="scientific">Ligilactobacillus agilis</name>
    <dbReference type="NCBI Taxonomy" id="1601"/>
    <lineage>
        <taxon>Bacteria</taxon>
        <taxon>Bacillati</taxon>
        <taxon>Bacillota</taxon>
        <taxon>Bacilli</taxon>
        <taxon>Lactobacillales</taxon>
        <taxon>Lactobacillaceae</taxon>
        <taxon>Ligilactobacillus</taxon>
    </lineage>
</organism>
<dbReference type="GO" id="GO:0005576">
    <property type="term" value="C:extracellular region"/>
    <property type="evidence" value="ECO:0007669"/>
    <property type="project" value="UniProtKB-SubCell"/>
</dbReference>
<dbReference type="EMBL" id="JABAFP010000040">
    <property type="protein sequence ID" value="NME42888.1"/>
    <property type="molecule type" value="Genomic_DNA"/>
</dbReference>
<name>A0A848C733_9LACO</name>
<protein>
    <recommendedName>
        <fullName evidence="9">Circular bacteriocin, circularin A/uberolysin family</fullName>
    </recommendedName>
</protein>
<evidence type="ECO:0000256" key="6">
    <source>
        <dbReference type="SAM" id="Phobius"/>
    </source>
</evidence>
<feature type="transmembrane region" description="Helical" evidence="6">
    <location>
        <begin position="51"/>
        <end position="78"/>
    </location>
</feature>
<evidence type="ECO:0000256" key="1">
    <source>
        <dbReference type="ARBA" id="ARBA00004613"/>
    </source>
</evidence>
<keyword evidence="6" id="KW-1133">Transmembrane helix</keyword>
<keyword evidence="6" id="KW-0472">Membrane</keyword>
<keyword evidence="3" id="KW-0929">Antimicrobial</keyword>
<dbReference type="InterPro" id="IPR009086">
    <property type="entry name" value="Bacteriocin_AS48"/>
</dbReference>
<evidence type="ECO:0000256" key="5">
    <source>
        <dbReference type="ARBA" id="ARBA00023048"/>
    </source>
</evidence>
<evidence type="ECO:0000313" key="7">
    <source>
        <dbReference type="EMBL" id="NME42888.1"/>
    </source>
</evidence>
<dbReference type="GO" id="GO:0031640">
    <property type="term" value="P:killing of cells of another organism"/>
    <property type="evidence" value="ECO:0007669"/>
    <property type="project" value="UniProtKB-KW"/>
</dbReference>
<gene>
    <name evidence="7" type="ORF">HF863_08960</name>
</gene>
<comment type="caution">
    <text evidence="7">The sequence shown here is derived from an EMBL/GenBank/DDBJ whole genome shotgun (WGS) entry which is preliminary data.</text>
</comment>
<proteinExistence type="predicted"/>
<comment type="subcellular location">
    <subcellularLocation>
        <location evidence="1">Secreted</location>
    </subcellularLocation>
</comment>
<keyword evidence="2" id="KW-0964">Secreted</keyword>
<dbReference type="InterPro" id="IPR020038">
    <property type="entry name" value="Circ_bacteriocin"/>
</dbReference>
<dbReference type="Pfam" id="PF09221">
    <property type="entry name" value="Bacteriocin_IId"/>
    <property type="match status" value="1"/>
</dbReference>
<evidence type="ECO:0000256" key="4">
    <source>
        <dbReference type="ARBA" id="ARBA00023022"/>
    </source>
</evidence>
<evidence type="ECO:0000256" key="3">
    <source>
        <dbReference type="ARBA" id="ARBA00022529"/>
    </source>
</evidence>
<dbReference type="AlphaFoldDB" id="A0A848C733"/>
<evidence type="ECO:0000256" key="2">
    <source>
        <dbReference type="ARBA" id="ARBA00022525"/>
    </source>
</evidence>
<dbReference type="GO" id="GO:0042742">
    <property type="term" value="P:defense response to bacterium"/>
    <property type="evidence" value="ECO:0007669"/>
    <property type="project" value="UniProtKB-KW"/>
</dbReference>
<keyword evidence="6" id="KW-0812">Transmembrane</keyword>